<dbReference type="AlphaFoldDB" id="A0A024VAG4"/>
<evidence type="ECO:0000256" key="1">
    <source>
        <dbReference type="SAM" id="Phobius"/>
    </source>
</evidence>
<proteinExistence type="predicted"/>
<feature type="transmembrane region" description="Helical" evidence="1">
    <location>
        <begin position="6"/>
        <end position="28"/>
    </location>
</feature>
<sequence length="62" mass="7801">MFFYFVIILFSFSFSFYFISFFYFIHLFYYASIVPINNIVFYFINKITLILRVTPWLYIYII</sequence>
<dbReference type="Proteomes" id="UP000030690">
    <property type="component" value="Unassembled WGS sequence"/>
</dbReference>
<keyword evidence="1" id="KW-0812">Transmembrane</keyword>
<evidence type="ECO:0000313" key="3">
    <source>
        <dbReference type="Proteomes" id="UP000030690"/>
    </source>
</evidence>
<dbReference type="EMBL" id="KI925065">
    <property type="protein sequence ID" value="ETW19469.1"/>
    <property type="molecule type" value="Genomic_DNA"/>
</dbReference>
<accession>A0A024VAG4</accession>
<gene>
    <name evidence="2" type="ORF">PFFVO_01650</name>
</gene>
<feature type="transmembrane region" description="Helical" evidence="1">
    <location>
        <begin position="40"/>
        <end position="61"/>
    </location>
</feature>
<organism evidence="2 3">
    <name type="scientific">Plasmodium falciparum Vietnam Oak-Knoll</name>
    <name type="common">FVO</name>
    <dbReference type="NCBI Taxonomy" id="1036723"/>
    <lineage>
        <taxon>Eukaryota</taxon>
        <taxon>Sar</taxon>
        <taxon>Alveolata</taxon>
        <taxon>Apicomplexa</taxon>
        <taxon>Aconoidasida</taxon>
        <taxon>Haemosporida</taxon>
        <taxon>Plasmodiidae</taxon>
        <taxon>Plasmodium</taxon>
        <taxon>Plasmodium (Laverania)</taxon>
    </lineage>
</organism>
<keyword evidence="1" id="KW-0472">Membrane</keyword>
<name>A0A024VAG4_PLAFA</name>
<protein>
    <submittedName>
        <fullName evidence="2">Uncharacterized protein</fullName>
    </submittedName>
</protein>
<reference evidence="2 3" key="2">
    <citation type="submission" date="2013-02" db="EMBL/GenBank/DDBJ databases">
        <title>The Genome Sequence of Plasmodium falciparum Vietnam Oak-Knoll (FVO).</title>
        <authorList>
            <consortium name="The Broad Institute Genome Sequencing Platform"/>
            <consortium name="The Broad Institute Genome Sequencing Center for Infectious Disease"/>
            <person name="Neafsey D."/>
            <person name="Cheeseman I."/>
            <person name="Volkman S."/>
            <person name="Adams J."/>
            <person name="Walker B."/>
            <person name="Young S.K."/>
            <person name="Zeng Q."/>
            <person name="Gargeya S."/>
            <person name="Fitzgerald M."/>
            <person name="Haas B."/>
            <person name="Abouelleil A."/>
            <person name="Alvarado L."/>
            <person name="Arachchi H.M."/>
            <person name="Berlin A.M."/>
            <person name="Chapman S.B."/>
            <person name="Dewar J."/>
            <person name="Goldberg J."/>
            <person name="Griggs A."/>
            <person name="Gujja S."/>
            <person name="Hansen M."/>
            <person name="Howarth C."/>
            <person name="Imamovic A."/>
            <person name="Larimer J."/>
            <person name="McCowan C."/>
            <person name="Murphy C."/>
            <person name="Neiman D."/>
            <person name="Pearson M."/>
            <person name="Priest M."/>
            <person name="Roberts A."/>
            <person name="Saif S."/>
            <person name="Shea T."/>
            <person name="Sisk P."/>
            <person name="Sykes S."/>
            <person name="Wortman J."/>
            <person name="Nusbaum C."/>
            <person name="Birren B."/>
        </authorList>
    </citation>
    <scope>NUCLEOTIDE SEQUENCE [LARGE SCALE GENOMIC DNA]</scope>
    <source>
        <strain evidence="3">Vietnam Oak-Knoll (FVO)</strain>
    </source>
</reference>
<keyword evidence="1" id="KW-1133">Transmembrane helix</keyword>
<evidence type="ECO:0000313" key="2">
    <source>
        <dbReference type="EMBL" id="ETW19469.1"/>
    </source>
</evidence>
<reference evidence="2 3" key="1">
    <citation type="submission" date="2013-02" db="EMBL/GenBank/DDBJ databases">
        <title>The Genome Annotation of Plasmodium falciparum Vietnam Oak-Knoll (FVO).</title>
        <authorList>
            <consortium name="The Broad Institute Genome Sequencing Platform"/>
            <consortium name="The Broad Institute Genome Sequencing Center for Infectious Disease"/>
            <person name="Neafsey D."/>
            <person name="Hoffman S."/>
            <person name="Volkman S."/>
            <person name="Rosenthal P."/>
            <person name="Walker B."/>
            <person name="Young S.K."/>
            <person name="Zeng Q."/>
            <person name="Gargeya S."/>
            <person name="Fitzgerald M."/>
            <person name="Haas B."/>
            <person name="Abouelleil A."/>
            <person name="Allen A.W."/>
            <person name="Alvarado L."/>
            <person name="Arachchi H.M."/>
            <person name="Berlin A.M."/>
            <person name="Chapman S.B."/>
            <person name="Gainer-Dewar J."/>
            <person name="Goldberg J."/>
            <person name="Griggs A."/>
            <person name="Gujja S."/>
            <person name="Hansen M."/>
            <person name="Howarth C."/>
            <person name="Imamovic A."/>
            <person name="Ireland A."/>
            <person name="Larimer J."/>
            <person name="McCowan C."/>
            <person name="Murphy C."/>
            <person name="Pearson M."/>
            <person name="Poon T.W."/>
            <person name="Priest M."/>
            <person name="Roberts A."/>
            <person name="Saif S."/>
            <person name="Shea T."/>
            <person name="Sisk P."/>
            <person name="Sykes S."/>
            <person name="Wortman J."/>
            <person name="Nusbaum C."/>
            <person name="Birren B."/>
        </authorList>
    </citation>
    <scope>NUCLEOTIDE SEQUENCE [LARGE SCALE GENOMIC DNA]</scope>
    <source>
        <strain evidence="3">Vietnam Oak-Knoll (FVO)</strain>
    </source>
</reference>